<feature type="compositionally biased region" description="Polar residues" evidence="1">
    <location>
        <begin position="20"/>
        <end position="33"/>
    </location>
</feature>
<dbReference type="Proteomes" id="UP000554235">
    <property type="component" value="Unassembled WGS sequence"/>
</dbReference>
<keyword evidence="3" id="KW-1185">Reference proteome</keyword>
<evidence type="ECO:0000256" key="1">
    <source>
        <dbReference type="SAM" id="MobiDB-lite"/>
    </source>
</evidence>
<comment type="caution">
    <text evidence="2">The sequence shown here is derived from an EMBL/GenBank/DDBJ whole genome shotgun (WGS) entry which is preliminary data.</text>
</comment>
<feature type="compositionally biased region" description="Basic and acidic residues" evidence="1">
    <location>
        <begin position="34"/>
        <end position="45"/>
    </location>
</feature>
<gene>
    <name evidence="2" type="ORF">FALBO_17176</name>
</gene>
<name>A0A8H4NNZ6_9HYPO</name>
<organism evidence="2 3">
    <name type="scientific">Fusarium albosuccineum</name>
    <dbReference type="NCBI Taxonomy" id="1237068"/>
    <lineage>
        <taxon>Eukaryota</taxon>
        <taxon>Fungi</taxon>
        <taxon>Dikarya</taxon>
        <taxon>Ascomycota</taxon>
        <taxon>Pezizomycotina</taxon>
        <taxon>Sordariomycetes</taxon>
        <taxon>Hypocreomycetidae</taxon>
        <taxon>Hypocreales</taxon>
        <taxon>Nectriaceae</taxon>
        <taxon>Fusarium</taxon>
        <taxon>Fusarium decemcellulare species complex</taxon>
    </lineage>
</organism>
<evidence type="ECO:0000313" key="3">
    <source>
        <dbReference type="Proteomes" id="UP000554235"/>
    </source>
</evidence>
<sequence>MIRLRWLPSAKATLAVRARSISSTAGSGSPNNTKDSRWTTPERKTGVSSTELAPDPAHEFAQWKTGKGSMDQGLNPLEEQSRKHAISAFNPPKPPGRTSYLLTIEGLPTSLRPSDFHLLIPKSLSDWASAIEQVHQERDPWTLEPLGTYRISFSSASAAELYQAKVNRLFQLAQIKLHSTNGLWLSKVPVSIRGDGNLEEELATFTLAPGSYPAPIICYRSRVKGKWPWQRLVEELIQRSGYVNRPAAVLLELQSSKVQPSELQELIEKDGVEQNHHWTVSVPYHLGSLSNDPVLLTNTGPRVPHWHDPSFCHKANTRYVLICKSSAVAHRFIRRWHQRIIEVERGEYENLRTIVTASILDI</sequence>
<dbReference type="AlphaFoldDB" id="A0A8H4NNZ6"/>
<dbReference type="EMBL" id="JAADYS010003634">
    <property type="protein sequence ID" value="KAF4445544.1"/>
    <property type="molecule type" value="Genomic_DNA"/>
</dbReference>
<protein>
    <submittedName>
        <fullName evidence="2">Uncharacterized protein</fullName>
    </submittedName>
</protein>
<accession>A0A8H4NNZ6</accession>
<reference evidence="2 3" key="1">
    <citation type="submission" date="2020-01" db="EMBL/GenBank/DDBJ databases">
        <title>Identification and distribution of gene clusters putatively required for synthesis of sphingolipid metabolism inhibitors in phylogenetically diverse species of the filamentous fungus Fusarium.</title>
        <authorList>
            <person name="Kim H.-S."/>
            <person name="Busman M."/>
            <person name="Brown D.W."/>
            <person name="Divon H."/>
            <person name="Uhlig S."/>
            <person name="Proctor R.H."/>
        </authorList>
    </citation>
    <scope>NUCLEOTIDE SEQUENCE [LARGE SCALE GENOMIC DNA]</scope>
    <source>
        <strain evidence="2 3">NRRL 20459</strain>
    </source>
</reference>
<feature type="region of interest" description="Disordered" evidence="1">
    <location>
        <begin position="19"/>
        <end position="56"/>
    </location>
</feature>
<evidence type="ECO:0000313" key="2">
    <source>
        <dbReference type="EMBL" id="KAF4445544.1"/>
    </source>
</evidence>
<proteinExistence type="predicted"/>
<dbReference type="OrthoDB" id="5332316at2759"/>